<dbReference type="GO" id="GO:0051225">
    <property type="term" value="P:spindle assembly"/>
    <property type="evidence" value="ECO:0007669"/>
    <property type="project" value="InterPro"/>
</dbReference>
<dbReference type="AlphaFoldDB" id="A0A8S0VAK0"/>
<gene>
    <name evidence="2" type="ORF">OLEA9_A040837</name>
</gene>
<dbReference type="InterPro" id="IPR044706">
    <property type="entry name" value="AUG5_plant"/>
</dbReference>
<evidence type="ECO:0000313" key="2">
    <source>
        <dbReference type="EMBL" id="CAA3028766.1"/>
    </source>
</evidence>
<protein>
    <submittedName>
        <fullName evidence="2">AUGMIN subunit 5</fullName>
    </submittedName>
</protein>
<name>A0A8S0VAK0_OLEEU</name>
<dbReference type="Gramene" id="OE9A040837T1">
    <property type="protein sequence ID" value="OE9A040837C1"/>
    <property type="gene ID" value="OE9A040837"/>
</dbReference>
<dbReference type="InterPro" id="IPR029131">
    <property type="entry name" value="HAUS5"/>
</dbReference>
<dbReference type="OrthoDB" id="1746887at2759"/>
<sequence>GRTLRRPWWRLCRGNMIPVWSFLLKRVKSEKTVENIRRNILVHGADGSGSGGSSDLKNSRGRSKEKLGAGREGLADSSSREMALQECWRFQGRRLSANACWTNDLIIGTSR</sequence>
<evidence type="ECO:0000256" key="1">
    <source>
        <dbReference type="SAM" id="MobiDB-lite"/>
    </source>
</evidence>
<comment type="caution">
    <text evidence="2">The sequence shown here is derived from an EMBL/GenBank/DDBJ whole genome shotgun (WGS) entry which is preliminary data.</text>
</comment>
<evidence type="ECO:0000313" key="3">
    <source>
        <dbReference type="Proteomes" id="UP000594638"/>
    </source>
</evidence>
<proteinExistence type="predicted"/>
<dbReference type="Proteomes" id="UP000594638">
    <property type="component" value="Unassembled WGS sequence"/>
</dbReference>
<feature type="non-terminal residue" evidence="2">
    <location>
        <position position="111"/>
    </location>
</feature>
<feature type="region of interest" description="Disordered" evidence="1">
    <location>
        <begin position="43"/>
        <end position="75"/>
    </location>
</feature>
<dbReference type="GO" id="GO:0005876">
    <property type="term" value="C:spindle microtubule"/>
    <property type="evidence" value="ECO:0007669"/>
    <property type="project" value="InterPro"/>
</dbReference>
<dbReference type="GO" id="GO:0070652">
    <property type="term" value="C:HAUS complex"/>
    <property type="evidence" value="ECO:0007669"/>
    <property type="project" value="InterPro"/>
</dbReference>
<accession>A0A8S0VAK0</accession>
<organism evidence="2 3">
    <name type="scientific">Olea europaea subsp. europaea</name>
    <dbReference type="NCBI Taxonomy" id="158383"/>
    <lineage>
        <taxon>Eukaryota</taxon>
        <taxon>Viridiplantae</taxon>
        <taxon>Streptophyta</taxon>
        <taxon>Embryophyta</taxon>
        <taxon>Tracheophyta</taxon>
        <taxon>Spermatophyta</taxon>
        <taxon>Magnoliopsida</taxon>
        <taxon>eudicotyledons</taxon>
        <taxon>Gunneridae</taxon>
        <taxon>Pentapetalae</taxon>
        <taxon>asterids</taxon>
        <taxon>lamiids</taxon>
        <taxon>Lamiales</taxon>
        <taxon>Oleaceae</taxon>
        <taxon>Oleeae</taxon>
        <taxon>Olea</taxon>
    </lineage>
</organism>
<dbReference type="PANTHER" id="PTHR34968:SF1">
    <property type="entry name" value="AUGMIN SUBUNIT 5"/>
    <property type="match status" value="1"/>
</dbReference>
<dbReference type="EMBL" id="CACTIH010009269">
    <property type="protein sequence ID" value="CAA3028766.1"/>
    <property type="molecule type" value="Genomic_DNA"/>
</dbReference>
<dbReference type="PANTHER" id="PTHR34968">
    <property type="entry name" value="AUGMIN SUBUNIT 5"/>
    <property type="match status" value="1"/>
</dbReference>
<reference evidence="2 3" key="1">
    <citation type="submission" date="2019-12" db="EMBL/GenBank/DDBJ databases">
        <authorList>
            <person name="Alioto T."/>
            <person name="Alioto T."/>
            <person name="Gomez Garrido J."/>
        </authorList>
    </citation>
    <scope>NUCLEOTIDE SEQUENCE [LARGE SCALE GENOMIC DNA]</scope>
</reference>
<dbReference type="Pfam" id="PF14817">
    <property type="entry name" value="HAUS5"/>
    <property type="match status" value="1"/>
</dbReference>
<keyword evidence="3" id="KW-1185">Reference proteome</keyword>